<dbReference type="InterPro" id="IPR008979">
    <property type="entry name" value="Galactose-bd-like_sf"/>
</dbReference>
<evidence type="ECO:0000313" key="5">
    <source>
        <dbReference type="EMBL" id="KAG7098458.1"/>
    </source>
</evidence>
<dbReference type="AlphaFoldDB" id="A0A9P8AEF3"/>
<reference evidence="5" key="1">
    <citation type="journal article" date="2021" name="Genome Biol. Evol.">
        <title>The assembled and annotated genome of the fairy-ring fungus Marasmius oreades.</title>
        <authorList>
            <person name="Hiltunen M."/>
            <person name="Ament-Velasquez S.L."/>
            <person name="Johannesson H."/>
        </authorList>
    </citation>
    <scope>NUCLEOTIDE SEQUENCE</scope>
    <source>
        <strain evidence="5">03SP1</strain>
    </source>
</reference>
<comment type="caution">
    <text evidence="5">The sequence shown here is derived from an EMBL/GenBank/DDBJ whole genome shotgun (WGS) entry which is preliminary data.</text>
</comment>
<dbReference type="GeneID" id="66069484"/>
<dbReference type="Gene3D" id="2.60.120.260">
    <property type="entry name" value="Galactose-binding domain-like"/>
    <property type="match status" value="1"/>
</dbReference>
<feature type="compositionally biased region" description="Low complexity" evidence="3">
    <location>
        <begin position="750"/>
        <end position="766"/>
    </location>
</feature>
<dbReference type="InterPro" id="IPR015915">
    <property type="entry name" value="Kelch-typ_b-propeller"/>
</dbReference>
<dbReference type="SUPFAM" id="SSF49785">
    <property type="entry name" value="Galactose-binding domain-like"/>
    <property type="match status" value="1"/>
</dbReference>
<dbReference type="OrthoDB" id="10052615at2759"/>
<dbReference type="Proteomes" id="UP001049176">
    <property type="component" value="Chromosome 1"/>
</dbReference>
<dbReference type="PANTHER" id="PTHR15526:SF5">
    <property type="entry name" value="MUSKELIN"/>
    <property type="match status" value="1"/>
</dbReference>
<feature type="region of interest" description="Disordered" evidence="3">
    <location>
        <begin position="708"/>
        <end position="769"/>
    </location>
</feature>
<dbReference type="KEGG" id="more:E1B28_000408"/>
<feature type="region of interest" description="Disordered" evidence="3">
    <location>
        <begin position="347"/>
        <end position="366"/>
    </location>
</feature>
<dbReference type="Pfam" id="PF06588">
    <property type="entry name" value="Muskelin_N"/>
    <property type="match status" value="1"/>
</dbReference>
<organism evidence="5 6">
    <name type="scientific">Marasmius oreades</name>
    <name type="common">fairy-ring Marasmius</name>
    <dbReference type="NCBI Taxonomy" id="181124"/>
    <lineage>
        <taxon>Eukaryota</taxon>
        <taxon>Fungi</taxon>
        <taxon>Dikarya</taxon>
        <taxon>Basidiomycota</taxon>
        <taxon>Agaricomycotina</taxon>
        <taxon>Agaricomycetes</taxon>
        <taxon>Agaricomycetidae</taxon>
        <taxon>Agaricales</taxon>
        <taxon>Marasmiineae</taxon>
        <taxon>Marasmiaceae</taxon>
        <taxon>Marasmius</taxon>
    </lineage>
</organism>
<keyword evidence="1" id="KW-0880">Kelch repeat</keyword>
<dbReference type="Gene3D" id="2.120.10.80">
    <property type="entry name" value="Kelch-type beta propeller"/>
    <property type="match status" value="2"/>
</dbReference>
<proteinExistence type="predicted"/>
<dbReference type="SUPFAM" id="SSF117281">
    <property type="entry name" value="Kelch motif"/>
    <property type="match status" value="1"/>
</dbReference>
<evidence type="ECO:0000256" key="1">
    <source>
        <dbReference type="ARBA" id="ARBA00022441"/>
    </source>
</evidence>
<dbReference type="EMBL" id="CM032181">
    <property type="protein sequence ID" value="KAG7098458.1"/>
    <property type="molecule type" value="Genomic_DNA"/>
</dbReference>
<feature type="domain" description="Muskelin N-terminal" evidence="4">
    <location>
        <begin position="15"/>
        <end position="208"/>
    </location>
</feature>
<name>A0A9P8AEF3_9AGAR</name>
<evidence type="ECO:0000256" key="2">
    <source>
        <dbReference type="ARBA" id="ARBA00022737"/>
    </source>
</evidence>
<evidence type="ECO:0000313" key="6">
    <source>
        <dbReference type="Proteomes" id="UP001049176"/>
    </source>
</evidence>
<gene>
    <name evidence="5" type="ORF">E1B28_000408</name>
</gene>
<keyword evidence="2" id="KW-0677">Repeat</keyword>
<dbReference type="PANTHER" id="PTHR15526">
    <property type="entry name" value="MUSKELIN"/>
    <property type="match status" value="1"/>
</dbReference>
<evidence type="ECO:0000256" key="3">
    <source>
        <dbReference type="SAM" id="MobiDB-lite"/>
    </source>
</evidence>
<accession>A0A9P8AEF3</accession>
<dbReference type="InterPro" id="IPR052456">
    <property type="entry name" value="CTLH_complex_component"/>
</dbReference>
<dbReference type="InterPro" id="IPR010565">
    <property type="entry name" value="Muskelin_N"/>
</dbReference>
<dbReference type="Pfam" id="PF24681">
    <property type="entry name" value="Kelch_KLHDC2_KLHL20_DRC7"/>
    <property type="match status" value="1"/>
</dbReference>
<sequence>MDIVSHCSELKSVPLVYSIDSSTPPSGRYVAENILVDSPTDQSSRWSTSVHNDSNQWITLRLNSLSIVKSITFGKFHKSHPCNMKDFKVYLGLAREQMVEVLHGSLKNDNIPETFSLKYVDDSGLCFPTLYVKIVPLSAHGASFNSSIWYISMTGIADEAVIQRVKQVYDQYQETQALRHLLKHLRQRRLLTPYQSILERAGVEVEHPLVSKLHSSTVLHGDWTNAERVLHELSDTGLFESHLQSHQSRAIWKRIHGGGGDNVPSPRGGHAMCIDHRNSLIYLFGGFDGRQCLDDLWVYDICKRTWRSLDESTSSQLEAPGPRSCHKMVHDPTSNSLYVLGKLPESDELKTRQNGNTPASRDRIAPSRTSASEFYRYDVEGRTWEQLTDPAGVGGPSLLFDHQMAIDGDRRIIYVSGGRVGDGEGWSNTKYSGMYSYSLQHKKWLLLQHLETGVHSTVVIPPRFGHSMVLDPTTQTLFLFAGQHGDNFLSDLYSYDINTSTAKELSSNITACGGPEPSFSQRAVINPKAQEIYVFNGLTRAPTSGSLTFLPPNSPCWVYRYRDRPGKWLRVLHGPTGSPINDDEIPVSRFAQEVVYDPTTSSIYFHGGNTGTSGPLGKAFEKDNEKEVTGSEERLGDFWEMKLQRSSSSDVIRRATFLIRQQRFKEMCEESPAVRALAFLQNEVSSVVNHHDPEEAESFRTLLTHLLSSHSMPGSPPLHEVPERSGETLPPRKRTRPNTPEQSPVRLSRTEAGGATTGTSSSRSAGKNVAERMLETKDPLEPATDASSEQRFQQRNEVFEKILHFIDQDEKQPTSNLLDLFGINLSPC</sequence>
<keyword evidence="6" id="KW-1185">Reference proteome</keyword>
<evidence type="ECO:0000259" key="4">
    <source>
        <dbReference type="Pfam" id="PF06588"/>
    </source>
</evidence>
<dbReference type="GO" id="GO:0005737">
    <property type="term" value="C:cytoplasm"/>
    <property type="evidence" value="ECO:0007669"/>
    <property type="project" value="TreeGrafter"/>
</dbReference>
<protein>
    <recommendedName>
        <fullName evidence="4">Muskelin N-terminal domain-containing protein</fullName>
    </recommendedName>
</protein>
<dbReference type="RefSeq" id="XP_043014928.1">
    <property type="nucleotide sequence ID" value="XM_043146228.1"/>
</dbReference>